<dbReference type="Proteomes" id="UP001190700">
    <property type="component" value="Unassembled WGS sequence"/>
</dbReference>
<feature type="region of interest" description="Disordered" evidence="1">
    <location>
        <begin position="19"/>
        <end position="104"/>
    </location>
</feature>
<proteinExistence type="predicted"/>
<reference evidence="2 3" key="1">
    <citation type="journal article" date="2015" name="Genome Biol. Evol.">
        <title>Comparative Genomics of a Bacterivorous Green Alga Reveals Evolutionary Causalities and Consequences of Phago-Mixotrophic Mode of Nutrition.</title>
        <authorList>
            <person name="Burns J.A."/>
            <person name="Paasch A."/>
            <person name="Narechania A."/>
            <person name="Kim E."/>
        </authorList>
    </citation>
    <scope>NUCLEOTIDE SEQUENCE [LARGE SCALE GENOMIC DNA]</scope>
    <source>
        <strain evidence="2 3">PLY_AMNH</strain>
    </source>
</reference>
<feature type="compositionally biased region" description="Polar residues" evidence="1">
    <location>
        <begin position="47"/>
        <end position="58"/>
    </location>
</feature>
<protein>
    <submittedName>
        <fullName evidence="2">Uncharacterized protein</fullName>
    </submittedName>
</protein>
<organism evidence="2 3">
    <name type="scientific">Cymbomonas tetramitiformis</name>
    <dbReference type="NCBI Taxonomy" id="36881"/>
    <lineage>
        <taxon>Eukaryota</taxon>
        <taxon>Viridiplantae</taxon>
        <taxon>Chlorophyta</taxon>
        <taxon>Pyramimonadophyceae</taxon>
        <taxon>Pyramimonadales</taxon>
        <taxon>Pyramimonadaceae</taxon>
        <taxon>Cymbomonas</taxon>
    </lineage>
</organism>
<feature type="compositionally biased region" description="Low complexity" evidence="1">
    <location>
        <begin position="22"/>
        <end position="40"/>
    </location>
</feature>
<comment type="caution">
    <text evidence="2">The sequence shown here is derived from an EMBL/GenBank/DDBJ whole genome shotgun (WGS) entry which is preliminary data.</text>
</comment>
<accession>A0AAE0G4F9</accession>
<feature type="compositionally biased region" description="Basic and acidic residues" evidence="1">
    <location>
        <begin position="74"/>
        <end position="85"/>
    </location>
</feature>
<gene>
    <name evidence="2" type="ORF">CYMTET_20310</name>
</gene>
<keyword evidence="3" id="KW-1185">Reference proteome</keyword>
<name>A0AAE0G4F9_9CHLO</name>
<evidence type="ECO:0000313" key="2">
    <source>
        <dbReference type="EMBL" id="KAK3271333.1"/>
    </source>
</evidence>
<evidence type="ECO:0000256" key="1">
    <source>
        <dbReference type="SAM" id="MobiDB-lite"/>
    </source>
</evidence>
<dbReference type="AlphaFoldDB" id="A0AAE0G4F9"/>
<sequence length="164" mass="18431">MRDLPGLRWDEQKQRYFKVTVQEQQQQHKQQQKQRGQQKQNARRGQPTEQQRQQTGDSSARLPGSGRKSRKRRPQDEATGSREECFAGDGHSRSGKAPTKMKSPATSCFASVVARELGQRNLCQWQLPGSRFSPAHAQADCMKAMLGRLQVTSGGALREAVGLR</sequence>
<evidence type="ECO:0000313" key="3">
    <source>
        <dbReference type="Proteomes" id="UP001190700"/>
    </source>
</evidence>
<dbReference type="EMBL" id="LGRX02009835">
    <property type="protein sequence ID" value="KAK3271333.1"/>
    <property type="molecule type" value="Genomic_DNA"/>
</dbReference>